<evidence type="ECO:0000256" key="4">
    <source>
        <dbReference type="ARBA" id="ARBA00022691"/>
    </source>
</evidence>
<name>A0A0D3KGX9_EMIH1</name>
<keyword evidence="4" id="KW-0949">S-adenosyl-L-methionine</keyword>
<comment type="catalytic activity">
    <reaction evidence="5">
        <text>L-glutaminyl-[peptide chain release factor] + S-adenosyl-L-methionine = N(5)-methyl-L-glutaminyl-[peptide chain release factor] + S-adenosyl-L-homocysteine + H(+)</text>
        <dbReference type="Rhea" id="RHEA:42896"/>
        <dbReference type="Rhea" id="RHEA-COMP:10271"/>
        <dbReference type="Rhea" id="RHEA-COMP:10272"/>
        <dbReference type="ChEBI" id="CHEBI:15378"/>
        <dbReference type="ChEBI" id="CHEBI:30011"/>
        <dbReference type="ChEBI" id="CHEBI:57856"/>
        <dbReference type="ChEBI" id="CHEBI:59789"/>
        <dbReference type="ChEBI" id="CHEBI:61891"/>
        <dbReference type="EC" id="2.1.1.297"/>
    </reaction>
</comment>
<dbReference type="Gene3D" id="3.40.50.150">
    <property type="entry name" value="Vaccinia Virus protein VP39"/>
    <property type="match status" value="1"/>
</dbReference>
<evidence type="ECO:0000256" key="2">
    <source>
        <dbReference type="ARBA" id="ARBA00022603"/>
    </source>
</evidence>
<reference evidence="7" key="2">
    <citation type="submission" date="2024-10" db="UniProtKB">
        <authorList>
            <consortium name="EnsemblProtists"/>
        </authorList>
    </citation>
    <scope>IDENTIFICATION</scope>
</reference>
<dbReference type="eggNOG" id="KOG2904">
    <property type="taxonomic scope" value="Eukaryota"/>
</dbReference>
<dbReference type="GO" id="GO:0005739">
    <property type="term" value="C:mitochondrion"/>
    <property type="evidence" value="ECO:0007669"/>
    <property type="project" value="TreeGrafter"/>
</dbReference>
<dbReference type="InterPro" id="IPR007848">
    <property type="entry name" value="Small_mtfrase_dom"/>
</dbReference>
<feature type="domain" description="Methyltransferase small" evidence="6">
    <location>
        <begin position="43"/>
        <end position="132"/>
    </location>
</feature>
<dbReference type="GeneID" id="17285584"/>
<dbReference type="Gene3D" id="1.10.8.10">
    <property type="entry name" value="DNA helicase RuvA subunit, C-terminal domain"/>
    <property type="match status" value="1"/>
</dbReference>
<dbReference type="SUPFAM" id="SSF53335">
    <property type="entry name" value="S-adenosyl-L-methionine-dependent methyltransferases"/>
    <property type="match status" value="1"/>
</dbReference>
<dbReference type="Proteomes" id="UP000013827">
    <property type="component" value="Unassembled WGS sequence"/>
</dbReference>
<dbReference type="InterPro" id="IPR029063">
    <property type="entry name" value="SAM-dependent_MTases_sf"/>
</dbReference>
<dbReference type="PANTHER" id="PTHR18895">
    <property type="entry name" value="HEMK METHYLTRANSFERASE"/>
    <property type="match status" value="1"/>
</dbReference>
<dbReference type="KEGG" id="ehx:EMIHUDRAFT_417358"/>
<evidence type="ECO:0000256" key="3">
    <source>
        <dbReference type="ARBA" id="ARBA00022679"/>
    </source>
</evidence>
<dbReference type="HOGENOM" id="CLU_018398_4_1_1"/>
<keyword evidence="8" id="KW-1185">Reference proteome</keyword>
<dbReference type="AlphaFoldDB" id="A0A0D3KGX9"/>
<dbReference type="RefSeq" id="XP_005792742.1">
    <property type="nucleotide sequence ID" value="XM_005792685.1"/>
</dbReference>
<evidence type="ECO:0000259" key="6">
    <source>
        <dbReference type="Pfam" id="PF05175"/>
    </source>
</evidence>
<organism evidence="7 8">
    <name type="scientific">Emiliania huxleyi (strain CCMP1516)</name>
    <dbReference type="NCBI Taxonomy" id="280463"/>
    <lineage>
        <taxon>Eukaryota</taxon>
        <taxon>Haptista</taxon>
        <taxon>Haptophyta</taxon>
        <taxon>Prymnesiophyceae</taxon>
        <taxon>Isochrysidales</taxon>
        <taxon>Noelaerhabdaceae</taxon>
        <taxon>Emiliania</taxon>
    </lineage>
</organism>
<dbReference type="InterPro" id="IPR050320">
    <property type="entry name" value="N5-glutamine_MTase"/>
</dbReference>
<dbReference type="InterPro" id="IPR004556">
    <property type="entry name" value="HemK-like"/>
</dbReference>
<dbReference type="GO" id="GO:0003676">
    <property type="term" value="F:nucleic acid binding"/>
    <property type="evidence" value="ECO:0007669"/>
    <property type="project" value="InterPro"/>
</dbReference>
<proteinExistence type="predicted"/>
<evidence type="ECO:0000313" key="8">
    <source>
        <dbReference type="Proteomes" id="UP000013827"/>
    </source>
</evidence>
<protein>
    <recommendedName>
        <fullName evidence="1">peptide chain release factor N(5)-glutamine methyltransferase</fullName>
        <ecNumber evidence="1">2.1.1.297</ecNumber>
    </recommendedName>
</protein>
<dbReference type="InterPro" id="IPR002052">
    <property type="entry name" value="DNA_methylase_N6_adenine_CS"/>
</dbReference>
<keyword evidence="3" id="KW-0808">Transferase</keyword>
<dbReference type="EnsemblProtists" id="EOD40313">
    <property type="protein sequence ID" value="EOD40313"/>
    <property type="gene ID" value="EMIHUDRAFT_417358"/>
</dbReference>
<dbReference type="GO" id="GO:0032259">
    <property type="term" value="P:methylation"/>
    <property type="evidence" value="ECO:0007669"/>
    <property type="project" value="UniProtKB-KW"/>
</dbReference>
<dbReference type="NCBIfam" id="TIGR00536">
    <property type="entry name" value="hemK_fam"/>
    <property type="match status" value="1"/>
</dbReference>
<evidence type="ECO:0000256" key="1">
    <source>
        <dbReference type="ARBA" id="ARBA00012771"/>
    </source>
</evidence>
<dbReference type="PaxDb" id="2903-EOD35014"/>
<dbReference type="OMA" id="DFDARYW"/>
<evidence type="ECO:0000313" key="7">
    <source>
        <dbReference type="EnsemblProtists" id="EOD35014"/>
    </source>
</evidence>
<dbReference type="GeneID" id="17280284"/>
<dbReference type="CDD" id="cd02440">
    <property type="entry name" value="AdoMet_MTases"/>
    <property type="match status" value="1"/>
</dbReference>
<sequence>MCARRLAREPVQYILGDWDFMDLTLEVRPPVLIPRPETEGLVELVAQAHGDAAAFLDVGCGTGAIGLALLSRLPAARCVGIDVSASAAALAARNAELCGLDDRYSAAAVDGGVAAWRPSDQRFDVVVSNPPYIPRADYEQLEPEVAGHEDERALCGGDDGLDVVREVLLAAPRLLRQGGPRAVWLEVDPSHPPLIEAWLRDARPDLGMELARAEWDVFGRLRFCEVRWRGGVE</sequence>
<dbReference type="STRING" id="2903.R1FNS3"/>
<dbReference type="PROSITE" id="PS00092">
    <property type="entry name" value="N6_MTASE"/>
    <property type="match status" value="1"/>
</dbReference>
<dbReference type="Pfam" id="PF05175">
    <property type="entry name" value="MTS"/>
    <property type="match status" value="1"/>
</dbReference>
<dbReference type="RefSeq" id="XP_005787443.1">
    <property type="nucleotide sequence ID" value="XM_005787386.1"/>
</dbReference>
<accession>A0A0D3KGX9</accession>
<keyword evidence="2" id="KW-0489">Methyltransferase</keyword>
<dbReference type="KEGG" id="ehx:EMIHUDRAFT_417886"/>
<dbReference type="GO" id="GO:0102559">
    <property type="term" value="F:peptide chain release factor N(5)-glutamine methyltransferase activity"/>
    <property type="evidence" value="ECO:0007669"/>
    <property type="project" value="UniProtKB-EC"/>
</dbReference>
<dbReference type="EC" id="2.1.1.297" evidence="1"/>
<dbReference type="EnsemblProtists" id="EOD35014">
    <property type="protein sequence ID" value="EOD35014"/>
    <property type="gene ID" value="EMIHUDRAFT_417886"/>
</dbReference>
<dbReference type="PANTHER" id="PTHR18895:SF74">
    <property type="entry name" value="MTRF1L RELEASE FACTOR GLUTAMINE METHYLTRANSFERASE"/>
    <property type="match status" value="1"/>
</dbReference>
<evidence type="ECO:0000256" key="5">
    <source>
        <dbReference type="ARBA" id="ARBA00048391"/>
    </source>
</evidence>
<reference evidence="8" key="1">
    <citation type="journal article" date="2013" name="Nature">
        <title>Pan genome of the phytoplankton Emiliania underpins its global distribution.</title>
        <authorList>
            <person name="Read B.A."/>
            <person name="Kegel J."/>
            <person name="Klute M.J."/>
            <person name="Kuo A."/>
            <person name="Lefebvre S.C."/>
            <person name="Maumus F."/>
            <person name="Mayer C."/>
            <person name="Miller J."/>
            <person name="Monier A."/>
            <person name="Salamov A."/>
            <person name="Young J."/>
            <person name="Aguilar M."/>
            <person name="Claverie J.M."/>
            <person name="Frickenhaus S."/>
            <person name="Gonzalez K."/>
            <person name="Herman E.K."/>
            <person name="Lin Y.C."/>
            <person name="Napier J."/>
            <person name="Ogata H."/>
            <person name="Sarno A.F."/>
            <person name="Shmutz J."/>
            <person name="Schroeder D."/>
            <person name="de Vargas C."/>
            <person name="Verret F."/>
            <person name="von Dassow P."/>
            <person name="Valentin K."/>
            <person name="Van de Peer Y."/>
            <person name="Wheeler G."/>
            <person name="Dacks J.B."/>
            <person name="Delwiche C.F."/>
            <person name="Dyhrman S.T."/>
            <person name="Glockner G."/>
            <person name="John U."/>
            <person name="Richards T."/>
            <person name="Worden A.Z."/>
            <person name="Zhang X."/>
            <person name="Grigoriev I.V."/>
            <person name="Allen A.E."/>
            <person name="Bidle K."/>
            <person name="Borodovsky M."/>
            <person name="Bowler C."/>
            <person name="Brownlee C."/>
            <person name="Cock J.M."/>
            <person name="Elias M."/>
            <person name="Gladyshev V.N."/>
            <person name="Groth M."/>
            <person name="Guda C."/>
            <person name="Hadaegh A."/>
            <person name="Iglesias-Rodriguez M.D."/>
            <person name="Jenkins J."/>
            <person name="Jones B.M."/>
            <person name="Lawson T."/>
            <person name="Leese F."/>
            <person name="Lindquist E."/>
            <person name="Lobanov A."/>
            <person name="Lomsadze A."/>
            <person name="Malik S.B."/>
            <person name="Marsh M.E."/>
            <person name="Mackinder L."/>
            <person name="Mock T."/>
            <person name="Mueller-Roeber B."/>
            <person name="Pagarete A."/>
            <person name="Parker M."/>
            <person name="Probert I."/>
            <person name="Quesneville H."/>
            <person name="Raines C."/>
            <person name="Rensing S.A."/>
            <person name="Riano-Pachon D.M."/>
            <person name="Richier S."/>
            <person name="Rokitta S."/>
            <person name="Shiraiwa Y."/>
            <person name="Soanes D.M."/>
            <person name="van der Giezen M."/>
            <person name="Wahlund T.M."/>
            <person name="Williams B."/>
            <person name="Wilson W."/>
            <person name="Wolfe G."/>
            <person name="Wurch L.L."/>
        </authorList>
    </citation>
    <scope>NUCLEOTIDE SEQUENCE</scope>
</reference>